<organism evidence="1 2">
    <name type="scientific">Mucilaginibacter gracilis</name>
    <dbReference type="NCBI Taxonomy" id="423350"/>
    <lineage>
        <taxon>Bacteria</taxon>
        <taxon>Pseudomonadati</taxon>
        <taxon>Bacteroidota</taxon>
        <taxon>Sphingobacteriia</taxon>
        <taxon>Sphingobacteriales</taxon>
        <taxon>Sphingobacteriaceae</taxon>
        <taxon>Mucilaginibacter</taxon>
    </lineage>
</organism>
<name>A0A495J291_9SPHI</name>
<dbReference type="RefSeq" id="WP_121198480.1">
    <property type="nucleotide sequence ID" value="NZ_RBKU01000001.1"/>
</dbReference>
<accession>A0A495J291</accession>
<dbReference type="EMBL" id="RBKU01000001">
    <property type="protein sequence ID" value="RKR82933.1"/>
    <property type="molecule type" value="Genomic_DNA"/>
</dbReference>
<dbReference type="OrthoDB" id="9815944at2"/>
<protein>
    <submittedName>
        <fullName evidence="1">Uncharacterized protein</fullName>
    </submittedName>
</protein>
<sequence>MDIIAKIKPLYDNLIAIGFPVFMGDNEFIRIANDFNFTNDYAEAVNEVTAKQQTNWLGLLMEFRIPMS</sequence>
<reference evidence="1 2" key="1">
    <citation type="submission" date="2018-10" db="EMBL/GenBank/DDBJ databases">
        <title>Genomic Encyclopedia of Archaeal and Bacterial Type Strains, Phase II (KMG-II): from individual species to whole genera.</title>
        <authorList>
            <person name="Goeker M."/>
        </authorList>
    </citation>
    <scope>NUCLEOTIDE SEQUENCE [LARGE SCALE GENOMIC DNA]</scope>
    <source>
        <strain evidence="1 2">DSM 18602</strain>
    </source>
</reference>
<gene>
    <name evidence="1" type="ORF">BDD43_3129</name>
</gene>
<evidence type="ECO:0000313" key="1">
    <source>
        <dbReference type="EMBL" id="RKR82933.1"/>
    </source>
</evidence>
<dbReference type="Proteomes" id="UP000268007">
    <property type="component" value="Unassembled WGS sequence"/>
</dbReference>
<evidence type="ECO:0000313" key="2">
    <source>
        <dbReference type="Proteomes" id="UP000268007"/>
    </source>
</evidence>
<comment type="caution">
    <text evidence="1">The sequence shown here is derived from an EMBL/GenBank/DDBJ whole genome shotgun (WGS) entry which is preliminary data.</text>
</comment>
<proteinExistence type="predicted"/>
<keyword evidence="2" id="KW-1185">Reference proteome</keyword>
<dbReference type="AlphaFoldDB" id="A0A495J291"/>